<proteinExistence type="predicted"/>
<keyword evidence="2" id="KW-0175">Coiled coil</keyword>
<evidence type="ECO:0000313" key="8">
    <source>
        <dbReference type="Proteomes" id="UP000285844"/>
    </source>
</evidence>
<dbReference type="AlphaFoldDB" id="A0A415MA85"/>
<sequence>MEVAMFDELSSEDEKKKWLFKENVRLQELSRNLEDERKLIEIQMGMLQRQQSKNMLLKKQLESQRDLFEQKWNILERETRQLAIDKDKFEREKLIYKDKVYREARRSMSNAENVKIFFKGVEDTTSLKKRYKALLKIYHPDNMHGDKELLQAINTEYERLSRFYLGT</sequence>
<dbReference type="EMBL" id="QROY01000008">
    <property type="protein sequence ID" value="RHL67063.1"/>
    <property type="molecule type" value="Genomic_DNA"/>
</dbReference>
<evidence type="ECO:0000256" key="1">
    <source>
        <dbReference type="ARBA" id="ARBA00022705"/>
    </source>
</evidence>
<dbReference type="EMBL" id="QSHM01000006">
    <property type="protein sequence ID" value="RHC13447.1"/>
    <property type="molecule type" value="Genomic_DNA"/>
</dbReference>
<dbReference type="GO" id="GO:0006260">
    <property type="term" value="P:DNA replication"/>
    <property type="evidence" value="ECO:0007669"/>
    <property type="project" value="UniProtKB-KW"/>
</dbReference>
<gene>
    <name evidence="5" type="ORF">DW007_10080</name>
    <name evidence="4" type="ORF">DW811_06140</name>
    <name evidence="3" type="ORF">DW858_07140</name>
</gene>
<evidence type="ECO:0000313" key="4">
    <source>
        <dbReference type="EMBL" id="RHD09062.1"/>
    </source>
</evidence>
<dbReference type="InterPro" id="IPR036869">
    <property type="entry name" value="J_dom_sf"/>
</dbReference>
<protein>
    <recommendedName>
        <fullName evidence="9">Molecular chaperone DnaJ</fullName>
    </recommendedName>
</protein>
<evidence type="ECO:0000313" key="7">
    <source>
        <dbReference type="Proteomes" id="UP000285201"/>
    </source>
</evidence>
<dbReference type="RefSeq" id="WP_118009381.1">
    <property type="nucleotide sequence ID" value="NZ_DAWDTH010000028.1"/>
</dbReference>
<feature type="coiled-coil region" evidence="2">
    <location>
        <begin position="23"/>
        <end position="78"/>
    </location>
</feature>
<evidence type="ECO:0000313" key="5">
    <source>
        <dbReference type="EMBL" id="RHL67063.1"/>
    </source>
</evidence>
<keyword evidence="1" id="KW-0235">DNA replication</keyword>
<dbReference type="Proteomes" id="UP000284794">
    <property type="component" value="Unassembled WGS sequence"/>
</dbReference>
<evidence type="ECO:0008006" key="9">
    <source>
        <dbReference type="Google" id="ProtNLM"/>
    </source>
</evidence>
<dbReference type="Proteomes" id="UP000285844">
    <property type="component" value="Unassembled WGS sequence"/>
</dbReference>
<dbReference type="SUPFAM" id="SSF46565">
    <property type="entry name" value="Chaperone J-domain"/>
    <property type="match status" value="2"/>
</dbReference>
<dbReference type="Gene3D" id="1.10.287.110">
    <property type="entry name" value="DnaJ domain"/>
    <property type="match status" value="1"/>
</dbReference>
<evidence type="ECO:0000313" key="6">
    <source>
        <dbReference type="Proteomes" id="UP000284794"/>
    </source>
</evidence>
<name>A0A415MA85_9FIRM</name>
<comment type="caution">
    <text evidence="5">The sequence shown here is derived from an EMBL/GenBank/DDBJ whole genome shotgun (WGS) entry which is preliminary data.</text>
</comment>
<evidence type="ECO:0000256" key="2">
    <source>
        <dbReference type="SAM" id="Coils"/>
    </source>
</evidence>
<accession>A0A415MA85</accession>
<evidence type="ECO:0000313" key="3">
    <source>
        <dbReference type="EMBL" id="RHC13447.1"/>
    </source>
</evidence>
<dbReference type="EMBL" id="QSIS01000006">
    <property type="protein sequence ID" value="RHD09062.1"/>
    <property type="molecule type" value="Genomic_DNA"/>
</dbReference>
<organism evidence="5 7">
    <name type="scientific">Lachnospira eligens</name>
    <dbReference type="NCBI Taxonomy" id="39485"/>
    <lineage>
        <taxon>Bacteria</taxon>
        <taxon>Bacillati</taxon>
        <taxon>Bacillota</taxon>
        <taxon>Clostridia</taxon>
        <taxon>Lachnospirales</taxon>
        <taxon>Lachnospiraceae</taxon>
        <taxon>Lachnospira</taxon>
    </lineage>
</organism>
<reference evidence="6 7" key="1">
    <citation type="submission" date="2018-08" db="EMBL/GenBank/DDBJ databases">
        <title>A genome reference for cultivated species of the human gut microbiota.</title>
        <authorList>
            <person name="Zou Y."/>
            <person name="Xue W."/>
            <person name="Luo G."/>
        </authorList>
    </citation>
    <scope>NUCLEOTIDE SEQUENCE [LARGE SCALE GENOMIC DNA]</scope>
    <source>
        <strain evidence="5 7">AF36-7BH</strain>
        <strain evidence="4 6">AM32-2AC</strain>
        <strain evidence="3 8">AM37-3BH</strain>
    </source>
</reference>
<dbReference type="Proteomes" id="UP000285201">
    <property type="component" value="Unassembled WGS sequence"/>
</dbReference>